<comment type="function">
    <text evidence="1">TFIIF is a general transcription initiation factor that binds to RNA polymerase II and helps to recruit it to the initiation complex in collaboration with TFIIB. It promotes transcription elongation.</text>
</comment>
<feature type="region of interest" description="Disordered" evidence="2">
    <location>
        <begin position="170"/>
        <end position="217"/>
    </location>
</feature>
<evidence type="ECO:0000313" key="5">
    <source>
        <dbReference type="Proteomes" id="UP001177003"/>
    </source>
</evidence>
<dbReference type="GO" id="GO:0005674">
    <property type="term" value="C:transcription factor TFIIF complex"/>
    <property type="evidence" value="ECO:0007669"/>
    <property type="project" value="TreeGrafter"/>
</dbReference>
<keyword evidence="1" id="KW-0238">DNA-binding</keyword>
<evidence type="ECO:0000256" key="1">
    <source>
        <dbReference type="RuleBase" id="RU366044"/>
    </source>
</evidence>
<dbReference type="GO" id="GO:0006367">
    <property type="term" value="P:transcription initiation at RNA polymerase II promoter"/>
    <property type="evidence" value="ECO:0007669"/>
    <property type="project" value="InterPro"/>
</dbReference>
<dbReference type="GO" id="GO:0016251">
    <property type="term" value="F:RNA polymerase II general transcription initiation factor activity"/>
    <property type="evidence" value="ECO:0007669"/>
    <property type="project" value="TreeGrafter"/>
</dbReference>
<feature type="transmembrane region" description="Helical" evidence="3">
    <location>
        <begin position="24"/>
        <end position="50"/>
    </location>
</feature>
<keyword evidence="1" id="KW-0804">Transcription</keyword>
<keyword evidence="3" id="KW-0472">Membrane</keyword>
<accession>A0AA35YYF2</accession>
<dbReference type="GO" id="GO:0032968">
    <property type="term" value="P:positive regulation of transcription elongation by RNA polymerase II"/>
    <property type="evidence" value="ECO:0007669"/>
    <property type="project" value="InterPro"/>
</dbReference>
<evidence type="ECO:0000256" key="3">
    <source>
        <dbReference type="SAM" id="Phobius"/>
    </source>
</evidence>
<evidence type="ECO:0000313" key="4">
    <source>
        <dbReference type="EMBL" id="CAI9282333.1"/>
    </source>
</evidence>
<organism evidence="4 5">
    <name type="scientific">Lactuca saligna</name>
    <name type="common">Willowleaf lettuce</name>
    <dbReference type="NCBI Taxonomy" id="75948"/>
    <lineage>
        <taxon>Eukaryota</taxon>
        <taxon>Viridiplantae</taxon>
        <taxon>Streptophyta</taxon>
        <taxon>Embryophyta</taxon>
        <taxon>Tracheophyta</taxon>
        <taxon>Spermatophyta</taxon>
        <taxon>Magnoliopsida</taxon>
        <taxon>eudicotyledons</taxon>
        <taxon>Gunneridae</taxon>
        <taxon>Pentapetalae</taxon>
        <taxon>asterids</taxon>
        <taxon>campanulids</taxon>
        <taxon>Asterales</taxon>
        <taxon>Asteraceae</taxon>
        <taxon>Cichorioideae</taxon>
        <taxon>Cichorieae</taxon>
        <taxon>Lactucinae</taxon>
        <taxon>Lactuca</taxon>
    </lineage>
</organism>
<keyword evidence="1" id="KW-0539">Nucleus</keyword>
<comment type="subcellular location">
    <subcellularLocation>
        <location evidence="1">Nucleus</location>
    </subcellularLocation>
</comment>
<dbReference type="AlphaFoldDB" id="A0AA35YYF2"/>
<keyword evidence="3" id="KW-0812">Transmembrane</keyword>
<dbReference type="PANTHER" id="PTHR13011">
    <property type="entry name" value="TFIIF-ALPHA"/>
    <property type="match status" value="1"/>
</dbReference>
<proteinExistence type="inferred from homology"/>
<keyword evidence="1" id="KW-0805">Transcription regulation</keyword>
<evidence type="ECO:0000256" key="2">
    <source>
        <dbReference type="SAM" id="MobiDB-lite"/>
    </source>
</evidence>
<dbReference type="InterPro" id="IPR008851">
    <property type="entry name" value="TFIIF-alpha"/>
</dbReference>
<keyword evidence="5" id="KW-1185">Reference proteome</keyword>
<sequence>MGENLLHPSVANCVFELLLSSHTIVALVVNFVINIFILIILSLKCVIVHLSLGGEVLWAGQHRKSSLGYAARYNIDNMVASGQIASTELLLLAIHAGCLLLVGPFHDYWLIEKRFDMFKYDLSSMLNFNKVAQYKKLTLEEAEEKIKKNRRKTADGYEIWMMKAANNGATAFGEVERPDDKEGGGGRGRKKNNANDDEGNVSDRGEENEDEEFARKN</sequence>
<dbReference type="Pfam" id="PF05793">
    <property type="entry name" value="TFIIF_alpha"/>
    <property type="match status" value="1"/>
</dbReference>
<feature type="compositionally biased region" description="Acidic residues" evidence="2">
    <location>
        <begin position="195"/>
        <end position="217"/>
    </location>
</feature>
<feature type="compositionally biased region" description="Basic and acidic residues" evidence="2">
    <location>
        <begin position="174"/>
        <end position="184"/>
    </location>
</feature>
<feature type="transmembrane region" description="Helical" evidence="3">
    <location>
        <begin position="89"/>
        <end position="110"/>
    </location>
</feature>
<reference evidence="4" key="1">
    <citation type="submission" date="2023-04" db="EMBL/GenBank/DDBJ databases">
        <authorList>
            <person name="Vijverberg K."/>
            <person name="Xiong W."/>
            <person name="Schranz E."/>
        </authorList>
    </citation>
    <scope>NUCLEOTIDE SEQUENCE</scope>
</reference>
<dbReference type="Proteomes" id="UP001177003">
    <property type="component" value="Chromosome 4"/>
</dbReference>
<dbReference type="PANTHER" id="PTHR13011:SF0">
    <property type="entry name" value="GENERAL TRANSCRIPTION FACTOR IIF SUBUNIT 1"/>
    <property type="match status" value="1"/>
</dbReference>
<keyword evidence="3" id="KW-1133">Transmembrane helix</keyword>
<name>A0AA35YYF2_LACSI</name>
<gene>
    <name evidence="4" type="ORF">LSALG_LOCUS21978</name>
</gene>
<dbReference type="GO" id="GO:0001096">
    <property type="term" value="F:TFIIF-class transcription factor complex binding"/>
    <property type="evidence" value="ECO:0007669"/>
    <property type="project" value="TreeGrafter"/>
</dbReference>
<protein>
    <recommendedName>
        <fullName evidence="1">Transcription initiation factor IIF subunit alpha</fullName>
    </recommendedName>
</protein>
<dbReference type="GO" id="GO:0003677">
    <property type="term" value="F:DNA binding"/>
    <property type="evidence" value="ECO:0007669"/>
    <property type="project" value="UniProtKB-KW"/>
</dbReference>
<dbReference type="EMBL" id="OX465080">
    <property type="protein sequence ID" value="CAI9282333.1"/>
    <property type="molecule type" value="Genomic_DNA"/>
</dbReference>
<comment type="similarity">
    <text evidence="1">Belongs to the TFIIF alpha subunit family.</text>
</comment>